<evidence type="ECO:0000256" key="1">
    <source>
        <dbReference type="ARBA" id="ARBA00000085"/>
    </source>
</evidence>
<feature type="domain" description="PAS" evidence="6">
    <location>
        <begin position="144"/>
        <end position="190"/>
    </location>
</feature>
<evidence type="ECO:0000256" key="2">
    <source>
        <dbReference type="ARBA" id="ARBA00012438"/>
    </source>
</evidence>
<organism evidence="8 9">
    <name type="scientific">Candidatus Magnetobacterium casense</name>
    <dbReference type="NCBI Taxonomy" id="1455061"/>
    <lineage>
        <taxon>Bacteria</taxon>
        <taxon>Pseudomonadati</taxon>
        <taxon>Nitrospirota</taxon>
        <taxon>Thermodesulfovibrionia</taxon>
        <taxon>Thermodesulfovibrionales</taxon>
        <taxon>Candidatus Magnetobacteriaceae</taxon>
        <taxon>Candidatus Magnetobacterium</taxon>
    </lineage>
</organism>
<evidence type="ECO:0000259" key="6">
    <source>
        <dbReference type="PROSITE" id="PS50112"/>
    </source>
</evidence>
<protein>
    <recommendedName>
        <fullName evidence="2">histidine kinase</fullName>
        <ecNumber evidence="2">2.7.13.3</ecNumber>
    </recommendedName>
</protein>
<dbReference type="EMBL" id="JABXWD010000712">
    <property type="protein sequence ID" value="MBV6343642.1"/>
    <property type="molecule type" value="Genomic_DNA"/>
</dbReference>
<dbReference type="SMART" id="SM00448">
    <property type="entry name" value="REC"/>
    <property type="match status" value="1"/>
</dbReference>
<accession>A0ABS6S4P4</accession>
<dbReference type="PROSITE" id="PS50113">
    <property type="entry name" value="PAC"/>
    <property type="match status" value="1"/>
</dbReference>
<keyword evidence="9" id="KW-1185">Reference proteome</keyword>
<dbReference type="PANTHER" id="PTHR44591">
    <property type="entry name" value="STRESS RESPONSE REGULATOR PROTEIN 1"/>
    <property type="match status" value="1"/>
</dbReference>
<dbReference type="PROSITE" id="PS50110">
    <property type="entry name" value="RESPONSE_REGULATORY"/>
    <property type="match status" value="1"/>
</dbReference>
<dbReference type="RefSeq" id="WP_218254259.1">
    <property type="nucleotide sequence ID" value="NZ_JABXWD010000712.1"/>
</dbReference>
<dbReference type="NCBIfam" id="TIGR00229">
    <property type="entry name" value="sensory_box"/>
    <property type="match status" value="1"/>
</dbReference>
<keyword evidence="3 4" id="KW-0597">Phosphoprotein</keyword>
<dbReference type="CDD" id="cd00082">
    <property type="entry name" value="HisKA"/>
    <property type="match status" value="1"/>
</dbReference>
<reference evidence="8 9" key="1">
    <citation type="journal article" date="2020" name="J Geophys Res Biogeosci">
        <title>Magnetotaxis as an Adaptation to Enable Bacterial Shuttling of Microbial Sulfur and Sulfur Cycling Across Aquatic Oxic#Anoxic Interfaces.</title>
        <authorList>
            <person name="Li J."/>
            <person name="Liu P."/>
            <person name="Wang J."/>
            <person name="Roberts A.P."/>
            <person name="Pan Y."/>
        </authorList>
    </citation>
    <scope>NUCLEOTIDE SEQUENCE [LARGE SCALE GENOMIC DNA]</scope>
    <source>
        <strain evidence="8 9">MYR-1_YQ</strain>
    </source>
</reference>
<dbReference type="Proteomes" id="UP001196980">
    <property type="component" value="Unassembled WGS sequence"/>
</dbReference>
<dbReference type="PANTHER" id="PTHR44591:SF3">
    <property type="entry name" value="RESPONSE REGULATORY DOMAIN-CONTAINING PROTEIN"/>
    <property type="match status" value="1"/>
</dbReference>
<dbReference type="InterPro" id="IPR001789">
    <property type="entry name" value="Sig_transdc_resp-reg_receiver"/>
</dbReference>
<dbReference type="Pfam" id="PF00072">
    <property type="entry name" value="Response_reg"/>
    <property type="match status" value="1"/>
</dbReference>
<dbReference type="SMART" id="SM00388">
    <property type="entry name" value="HisKA"/>
    <property type="match status" value="1"/>
</dbReference>
<dbReference type="EC" id="2.7.13.3" evidence="2"/>
<evidence type="ECO:0000259" key="7">
    <source>
        <dbReference type="PROSITE" id="PS50113"/>
    </source>
</evidence>
<gene>
    <name evidence="8" type="ORF">HWQ67_18910</name>
</gene>
<dbReference type="PROSITE" id="PS50112">
    <property type="entry name" value="PAS"/>
    <property type="match status" value="1"/>
</dbReference>
<dbReference type="InterPro" id="IPR003661">
    <property type="entry name" value="HisK_dim/P_dom"/>
</dbReference>
<feature type="domain" description="Response regulatory" evidence="5">
    <location>
        <begin position="18"/>
        <end position="132"/>
    </location>
</feature>
<feature type="domain" description="PAC" evidence="7">
    <location>
        <begin position="218"/>
        <end position="271"/>
    </location>
</feature>
<evidence type="ECO:0000256" key="3">
    <source>
        <dbReference type="ARBA" id="ARBA00022553"/>
    </source>
</evidence>
<name>A0ABS6S4P4_9BACT</name>
<dbReference type="InterPro" id="IPR013767">
    <property type="entry name" value="PAS_fold"/>
</dbReference>
<feature type="modified residue" description="4-aspartylphosphate" evidence="4">
    <location>
        <position position="67"/>
    </location>
</feature>
<dbReference type="SMART" id="SM00091">
    <property type="entry name" value="PAS"/>
    <property type="match status" value="1"/>
</dbReference>
<evidence type="ECO:0000259" key="5">
    <source>
        <dbReference type="PROSITE" id="PS50110"/>
    </source>
</evidence>
<feature type="non-terminal residue" evidence="8">
    <location>
        <position position="367"/>
    </location>
</feature>
<dbReference type="InterPro" id="IPR050595">
    <property type="entry name" value="Bact_response_regulator"/>
</dbReference>
<evidence type="ECO:0000313" key="9">
    <source>
        <dbReference type="Proteomes" id="UP001196980"/>
    </source>
</evidence>
<comment type="catalytic activity">
    <reaction evidence="1">
        <text>ATP + protein L-histidine = ADP + protein N-phospho-L-histidine.</text>
        <dbReference type="EC" id="2.7.13.3"/>
    </reaction>
</comment>
<dbReference type="InterPro" id="IPR000014">
    <property type="entry name" value="PAS"/>
</dbReference>
<dbReference type="CDD" id="cd00130">
    <property type="entry name" value="PAS"/>
    <property type="match status" value="1"/>
</dbReference>
<proteinExistence type="predicted"/>
<dbReference type="Pfam" id="PF00989">
    <property type="entry name" value="PAS"/>
    <property type="match status" value="1"/>
</dbReference>
<comment type="caution">
    <text evidence="8">The sequence shown here is derived from an EMBL/GenBank/DDBJ whole genome shotgun (WGS) entry which is preliminary data.</text>
</comment>
<evidence type="ECO:0000313" key="8">
    <source>
        <dbReference type="EMBL" id="MBV6343642.1"/>
    </source>
</evidence>
<dbReference type="InterPro" id="IPR000700">
    <property type="entry name" value="PAS-assoc_C"/>
</dbReference>
<sequence>MDVELNSDKAEEILRGISLLYVEDDEVINRQLSIFLRRRVKNLFTACNGREGLEVFKTHTPDMVVTDINMPDMDGIQMVRHIKEIRHDTKIILTTAFNDEEYFIRAIDANVDSFMKKPIDPYKLLETMINHAIVSIQKKEVEEKSRLINFILNNSIGDAVISTDTRGNVTFINPAAQYMLGCLVEHVYGKPLSGVFTITGNGHDKTLTPESLIKNEVIDLTNQTLQLSGGQQLRIYGSTSPIRDDNDNFRGVVIIFQDLDKLREAQERLSYHRERFISVLIHDIKTPLIAISGYARRFLLGKAKSDEDKSKLVGNIQNISDCLLNTIEETSNLLREKGALNSCNLEHLHFDKILTAAIINCLPAMDN</sequence>
<evidence type="ECO:0000256" key="4">
    <source>
        <dbReference type="PROSITE-ProRule" id="PRU00169"/>
    </source>
</evidence>